<comment type="caution">
    <text evidence="1">The sequence shown here is derived from an EMBL/GenBank/DDBJ whole genome shotgun (WGS) entry which is preliminary data.</text>
</comment>
<dbReference type="Pfam" id="PF08004">
    <property type="entry name" value="DUF1699"/>
    <property type="match status" value="1"/>
</dbReference>
<dbReference type="EMBL" id="LGHB01000008">
    <property type="protein sequence ID" value="KUK96782.1"/>
    <property type="molecule type" value="Genomic_DNA"/>
</dbReference>
<dbReference type="Proteomes" id="UP000053961">
    <property type="component" value="Unassembled WGS sequence"/>
</dbReference>
<organism evidence="1 2">
    <name type="scientific">Methanothrix harundinacea</name>
    <dbReference type="NCBI Taxonomy" id="301375"/>
    <lineage>
        <taxon>Archaea</taxon>
        <taxon>Methanobacteriati</taxon>
        <taxon>Methanobacteriota</taxon>
        <taxon>Stenosarchaea group</taxon>
        <taxon>Methanomicrobia</taxon>
        <taxon>Methanotrichales</taxon>
        <taxon>Methanotrichaceae</taxon>
        <taxon>Methanothrix</taxon>
    </lineage>
</organism>
<dbReference type="AlphaFoldDB" id="A0A101IK95"/>
<evidence type="ECO:0000313" key="2">
    <source>
        <dbReference type="Proteomes" id="UP000053961"/>
    </source>
</evidence>
<name>A0A101IK95_9EURY</name>
<protein>
    <recommendedName>
        <fullName evidence="3">DUF1699 family protein</fullName>
    </recommendedName>
</protein>
<evidence type="ECO:0008006" key="3">
    <source>
        <dbReference type="Google" id="ProtNLM"/>
    </source>
</evidence>
<dbReference type="PATRIC" id="fig|301375.6.peg.2212"/>
<accession>A0A101IK95</accession>
<evidence type="ECO:0000313" key="1">
    <source>
        <dbReference type="EMBL" id="KUK96782.1"/>
    </source>
</evidence>
<proteinExistence type="predicted"/>
<dbReference type="InterPro" id="IPR012546">
    <property type="entry name" value="DUF1699"/>
</dbReference>
<sequence>MITTMYKYFKIILYLMRLRVVSSKEEIPQLNSNEQMIHLAFRPSNMDIMTLIQRCPRIRAVQTPPSYYRTMSNAARQFLEIQGVELLRGDVWGHRKDIDEYYEINESIIERLSRLMNEGRKIDEIVTLAKRETKLSEDLIKYILKTCAII</sequence>
<reference evidence="2" key="1">
    <citation type="journal article" date="2015" name="MBio">
        <title>Genome-Resolved Metagenomic Analysis Reveals Roles for Candidate Phyla and Other Microbial Community Members in Biogeochemical Transformations in Oil Reservoirs.</title>
        <authorList>
            <person name="Hu P."/>
            <person name="Tom L."/>
            <person name="Singh A."/>
            <person name="Thomas B.C."/>
            <person name="Baker B.J."/>
            <person name="Piceno Y.M."/>
            <person name="Andersen G.L."/>
            <person name="Banfield J.F."/>
        </authorList>
    </citation>
    <scope>NUCLEOTIDE SEQUENCE [LARGE SCALE GENOMIC DNA]</scope>
</reference>
<gene>
    <name evidence="1" type="ORF">XE07_0868</name>
</gene>